<keyword evidence="4" id="KW-1185">Reference proteome</keyword>
<dbReference type="Proteomes" id="UP001231189">
    <property type="component" value="Unassembled WGS sequence"/>
</dbReference>
<gene>
    <name evidence="3" type="ORF">QYE76_001084</name>
</gene>
<feature type="domain" description="DUF6598" evidence="2">
    <location>
        <begin position="209"/>
        <end position="441"/>
    </location>
</feature>
<dbReference type="AlphaFoldDB" id="A0AAD8RKM4"/>
<sequence>MENYSLLMGAAAVMKMAVEMAAVSMEKPSGGTSRFGRVPEQTPVPQILASRWRRLFRTAASSCYHRRRRFIMVSEIPFEDMFDVEDLEPFVYGKSAVKKLDDEFEVEGLVPFFYNEATWVAWTEEEMERQRRNKEEKEEEEAEKERRAKAHEKVMDSIIEYDPKVGDKVYTRFFLRDFSVFDINERSPVLPMRYKDSKYKTEFGFEDSANILSISVVSSDEGFPVNVYGSIIARDSIDYKCIDLFHRRRDDCQSINLEGDTLVLTGPGRGLVLVDFIYLEIDLKIKKEGVYPDKQFSKGLITIDGRVLSRDKDVVVTSERLDSFRSTMEVRVATVLKAVEATFKFKLVGGDFDGKITAGMSDIDEAIVIYDSKKDGVAKRGVIKLRRRVMTVCVSSRRLLRFHVKNKAGGVVTKLIVDFTPQSPGSEVYEFQCGRGNLRGSVVWSLMDFRP</sequence>
<evidence type="ECO:0000313" key="4">
    <source>
        <dbReference type="Proteomes" id="UP001231189"/>
    </source>
</evidence>
<dbReference type="PANTHER" id="PTHR33065">
    <property type="entry name" value="OS07G0486400 PROTEIN"/>
    <property type="match status" value="1"/>
</dbReference>
<evidence type="ECO:0000313" key="3">
    <source>
        <dbReference type="EMBL" id="KAK1626769.1"/>
    </source>
</evidence>
<dbReference type="InterPro" id="IPR046533">
    <property type="entry name" value="DUF6598"/>
</dbReference>
<dbReference type="EMBL" id="JAUUTY010000005">
    <property type="protein sequence ID" value="KAK1626769.1"/>
    <property type="molecule type" value="Genomic_DNA"/>
</dbReference>
<dbReference type="PANTHER" id="PTHR33065:SF55">
    <property type="entry name" value="DUF6598 DOMAIN-CONTAINING PROTEIN"/>
    <property type="match status" value="1"/>
</dbReference>
<dbReference type="Pfam" id="PF20241">
    <property type="entry name" value="DUF6598"/>
    <property type="match status" value="1"/>
</dbReference>
<accession>A0AAD8RKM4</accession>
<evidence type="ECO:0000256" key="1">
    <source>
        <dbReference type="SAM" id="Coils"/>
    </source>
</evidence>
<evidence type="ECO:0000259" key="2">
    <source>
        <dbReference type="Pfam" id="PF20241"/>
    </source>
</evidence>
<proteinExistence type="predicted"/>
<keyword evidence="1" id="KW-0175">Coiled coil</keyword>
<protein>
    <recommendedName>
        <fullName evidence="2">DUF6598 domain-containing protein</fullName>
    </recommendedName>
</protein>
<reference evidence="3" key="1">
    <citation type="submission" date="2023-07" db="EMBL/GenBank/DDBJ databases">
        <title>A chromosome-level genome assembly of Lolium multiflorum.</title>
        <authorList>
            <person name="Chen Y."/>
            <person name="Copetti D."/>
            <person name="Kolliker R."/>
            <person name="Studer B."/>
        </authorList>
    </citation>
    <scope>NUCLEOTIDE SEQUENCE</scope>
    <source>
        <strain evidence="3">02402/16</strain>
        <tissue evidence="3">Leaf</tissue>
    </source>
</reference>
<comment type="caution">
    <text evidence="3">The sequence shown here is derived from an EMBL/GenBank/DDBJ whole genome shotgun (WGS) entry which is preliminary data.</text>
</comment>
<feature type="coiled-coil region" evidence="1">
    <location>
        <begin position="120"/>
        <end position="154"/>
    </location>
</feature>
<organism evidence="3 4">
    <name type="scientific">Lolium multiflorum</name>
    <name type="common">Italian ryegrass</name>
    <name type="synonym">Lolium perenne subsp. multiflorum</name>
    <dbReference type="NCBI Taxonomy" id="4521"/>
    <lineage>
        <taxon>Eukaryota</taxon>
        <taxon>Viridiplantae</taxon>
        <taxon>Streptophyta</taxon>
        <taxon>Embryophyta</taxon>
        <taxon>Tracheophyta</taxon>
        <taxon>Spermatophyta</taxon>
        <taxon>Magnoliopsida</taxon>
        <taxon>Liliopsida</taxon>
        <taxon>Poales</taxon>
        <taxon>Poaceae</taxon>
        <taxon>BOP clade</taxon>
        <taxon>Pooideae</taxon>
        <taxon>Poodae</taxon>
        <taxon>Poeae</taxon>
        <taxon>Poeae Chloroplast Group 2 (Poeae type)</taxon>
        <taxon>Loliodinae</taxon>
        <taxon>Loliinae</taxon>
        <taxon>Lolium</taxon>
    </lineage>
</organism>
<name>A0AAD8RKM4_LOLMU</name>